<dbReference type="Proteomes" id="UP001138894">
    <property type="component" value="Unassembled WGS sequence"/>
</dbReference>
<sequence>MTTYNSPIIYEHAAFNRNDPRGAQVSIGCTEFNFNNVGWNDKISSIFVPSGQGWIIEIFEASHFQGRSYRTNSSIVNLEKYHFNDIVSSIKIYKNGVLQGDCIWR</sequence>
<comment type="caution">
    <text evidence="1">The sequence shown here is derived from an EMBL/GenBank/DDBJ whole genome shotgun (WGS) entry which is preliminary data.</text>
</comment>
<organism evidence="1 2">
    <name type="scientific">Winogradskyella luteola</name>
    <dbReference type="NCBI Taxonomy" id="2828330"/>
    <lineage>
        <taxon>Bacteria</taxon>
        <taxon>Pseudomonadati</taxon>
        <taxon>Bacteroidota</taxon>
        <taxon>Flavobacteriia</taxon>
        <taxon>Flavobacteriales</taxon>
        <taxon>Flavobacteriaceae</taxon>
        <taxon>Winogradskyella</taxon>
    </lineage>
</organism>
<reference evidence="1" key="1">
    <citation type="submission" date="2021-04" db="EMBL/GenBank/DDBJ databases">
        <authorList>
            <person name="Pira H."/>
            <person name="Risdian C."/>
            <person name="Wink J."/>
        </authorList>
    </citation>
    <scope>NUCLEOTIDE SEQUENCE</scope>
    <source>
        <strain evidence="1">WHY3</strain>
    </source>
</reference>
<protein>
    <submittedName>
        <fullName evidence="1">Uncharacterized protein</fullName>
    </submittedName>
</protein>
<evidence type="ECO:0000313" key="1">
    <source>
        <dbReference type="EMBL" id="MBV7267903.1"/>
    </source>
</evidence>
<dbReference type="EMBL" id="JAGSPD010000001">
    <property type="protein sequence ID" value="MBV7267903.1"/>
    <property type="molecule type" value="Genomic_DNA"/>
</dbReference>
<gene>
    <name evidence="1" type="ORF">KCG49_01710</name>
</gene>
<evidence type="ECO:0000313" key="2">
    <source>
        <dbReference type="Proteomes" id="UP001138894"/>
    </source>
</evidence>
<accession>A0A9X1F7J5</accession>
<dbReference type="AlphaFoldDB" id="A0A9X1F7J5"/>
<proteinExistence type="predicted"/>
<dbReference type="RefSeq" id="WP_218544442.1">
    <property type="nucleotide sequence ID" value="NZ_JAGSPD010000001.1"/>
</dbReference>
<name>A0A9X1F7J5_9FLAO</name>
<keyword evidence="2" id="KW-1185">Reference proteome</keyword>